<feature type="compositionally biased region" description="Polar residues" evidence="1">
    <location>
        <begin position="556"/>
        <end position="574"/>
    </location>
</feature>
<sequence>MEATTAPAGIYNNGDQQRGAGGKFKKPSSRKPPASPYARPLAAPMNKSGRGGWLAKLVDPAFRLISGSATRIMPSFFSNPPSNALPLLPITQSNDTENEEFIQSAKDEEKCSSSSAIKSTERMDANKVSEQEKGMCEDGKLGQDMLKSSPDDSKISRIEQLLKGKSFSREEIVRLTELLKSKATEDLEEGEPSMTISGRDTKGVLLLRATPKKSTERRQEVVNRAQFGPLTPLPQTNVQDEIGASPIDVARAFMGSRMSDQSPSHRSFLTKGERDPENAYQSFFPSPLPKPSPCWPTMVSDHHQGLTTPQNQRSRYGLHDFPRTPYSRTLLSKSRTNSRCLDLSVKSSQQSPMSTCGQERAKSDMFDHSYGSVGPIRRSRNKLGSDSQSRKSIFLNPSKAASEIEKSLVPKTFLPSLGKNKEASRQLDDTSKAGPNEACRIILEHINRHKPTPKEKAYELNLATSYARPTESSELSHSQILNTTESVTTNSLKDKNSEDGILQRNSFENSLGVSNSNGGPPLFSKAESQTNIFSPPTSGPSSYQNSLETNIVPRGTPQNWSFQQQSNGQNVSTKPENKLPAPASGTKPTLLAISISKPDHRHSVISDNTPTGFTFPVPASNGALSEPPPTPSMPSSAAKIVPCLDEPSGDIPCYSFGTEKSSRRLVFSFPSTDASVPADAPDIKFNFGQMDGKRRFCFSTVGKAVC</sequence>
<evidence type="ECO:0000256" key="1">
    <source>
        <dbReference type="SAM" id="MobiDB-lite"/>
    </source>
</evidence>
<feature type="region of interest" description="Disordered" evidence="1">
    <location>
        <begin position="365"/>
        <end position="391"/>
    </location>
</feature>
<dbReference type="PANTHER" id="PTHR33416:SF18">
    <property type="entry name" value="NUCLEOPORIN-LIKE PROTEIN"/>
    <property type="match status" value="1"/>
</dbReference>
<dbReference type="PANTHER" id="PTHR33416">
    <property type="entry name" value="NUCLEAR PORE COMPLEX PROTEIN NUP1"/>
    <property type="match status" value="1"/>
</dbReference>
<reference evidence="2" key="1">
    <citation type="submission" date="2022-07" db="EMBL/GenBank/DDBJ databases">
        <authorList>
            <person name="Macas J."/>
            <person name="Novak P."/>
            <person name="Neumann P."/>
        </authorList>
    </citation>
    <scope>NUCLEOTIDE SEQUENCE</scope>
</reference>
<keyword evidence="3" id="KW-1185">Reference proteome</keyword>
<accession>A0A9P1E844</accession>
<feature type="compositionally biased region" description="Polar residues" evidence="1">
    <location>
        <begin position="508"/>
        <end position="518"/>
    </location>
</feature>
<dbReference type="EMBL" id="CAMAPE010000019">
    <property type="protein sequence ID" value="CAH9086705.1"/>
    <property type="molecule type" value="Genomic_DNA"/>
</dbReference>
<comment type="caution">
    <text evidence="2">The sequence shown here is derived from an EMBL/GenBank/DDBJ whole genome shotgun (WGS) entry which is preliminary data.</text>
</comment>
<dbReference type="Proteomes" id="UP001152484">
    <property type="component" value="Unassembled WGS sequence"/>
</dbReference>
<name>A0A9P1E844_CUSEU</name>
<evidence type="ECO:0000313" key="2">
    <source>
        <dbReference type="EMBL" id="CAH9086705.1"/>
    </source>
</evidence>
<feature type="compositionally biased region" description="Basic and acidic residues" evidence="1">
    <location>
        <begin position="119"/>
        <end position="134"/>
    </location>
</feature>
<feature type="compositionally biased region" description="Polar residues" evidence="1">
    <location>
        <begin position="382"/>
        <end position="391"/>
    </location>
</feature>
<dbReference type="OrthoDB" id="653151at2759"/>
<feature type="compositionally biased region" description="Polar residues" evidence="1">
    <location>
        <begin position="526"/>
        <end position="549"/>
    </location>
</feature>
<dbReference type="GO" id="GO:0071763">
    <property type="term" value="P:nuclear membrane organization"/>
    <property type="evidence" value="ECO:0007669"/>
    <property type="project" value="TreeGrafter"/>
</dbReference>
<gene>
    <name evidence="2" type="ORF">CEURO_LOCUS9737</name>
</gene>
<feature type="region of interest" description="Disordered" evidence="1">
    <location>
        <begin position="1"/>
        <end position="50"/>
    </location>
</feature>
<organism evidence="2 3">
    <name type="scientific">Cuscuta europaea</name>
    <name type="common">European dodder</name>
    <dbReference type="NCBI Taxonomy" id="41803"/>
    <lineage>
        <taxon>Eukaryota</taxon>
        <taxon>Viridiplantae</taxon>
        <taxon>Streptophyta</taxon>
        <taxon>Embryophyta</taxon>
        <taxon>Tracheophyta</taxon>
        <taxon>Spermatophyta</taxon>
        <taxon>Magnoliopsida</taxon>
        <taxon>eudicotyledons</taxon>
        <taxon>Gunneridae</taxon>
        <taxon>Pentapetalae</taxon>
        <taxon>asterids</taxon>
        <taxon>lamiids</taxon>
        <taxon>Solanales</taxon>
        <taxon>Convolvulaceae</taxon>
        <taxon>Cuscuteae</taxon>
        <taxon>Cuscuta</taxon>
        <taxon>Cuscuta subgen. Cuscuta</taxon>
    </lineage>
</organism>
<protein>
    <recommendedName>
        <fullName evidence="4">Nuclear pore complex protein NUP1-like</fullName>
    </recommendedName>
</protein>
<feature type="region of interest" description="Disordered" evidence="1">
    <location>
        <begin position="257"/>
        <end position="323"/>
    </location>
</feature>
<proteinExistence type="predicted"/>
<feature type="region of interest" description="Disordered" evidence="1">
    <location>
        <begin position="508"/>
        <end position="586"/>
    </location>
</feature>
<feature type="compositionally biased region" description="Polar residues" evidence="1">
    <location>
        <begin position="258"/>
        <end position="267"/>
    </location>
</feature>
<feature type="region of interest" description="Disordered" evidence="1">
    <location>
        <begin position="111"/>
        <end position="134"/>
    </location>
</feature>
<evidence type="ECO:0008006" key="4">
    <source>
        <dbReference type="Google" id="ProtNLM"/>
    </source>
</evidence>
<evidence type="ECO:0000313" key="3">
    <source>
        <dbReference type="Proteomes" id="UP001152484"/>
    </source>
</evidence>
<feature type="compositionally biased region" description="Polar residues" evidence="1">
    <location>
        <begin position="305"/>
        <end position="314"/>
    </location>
</feature>
<dbReference type="GO" id="GO:0005635">
    <property type="term" value="C:nuclear envelope"/>
    <property type="evidence" value="ECO:0007669"/>
    <property type="project" value="TreeGrafter"/>
</dbReference>
<dbReference type="AlphaFoldDB" id="A0A9P1E844"/>